<dbReference type="EMBL" id="JAZDWU010000009">
    <property type="protein sequence ID" value="KAK9991553.1"/>
    <property type="molecule type" value="Genomic_DNA"/>
</dbReference>
<dbReference type="GO" id="GO:0004523">
    <property type="term" value="F:RNA-DNA hybrid ribonuclease activity"/>
    <property type="evidence" value="ECO:0007669"/>
    <property type="project" value="InterPro"/>
</dbReference>
<feature type="domain" description="RNase H type-1" evidence="1">
    <location>
        <begin position="36"/>
        <end position="138"/>
    </location>
</feature>
<dbReference type="InterPro" id="IPR044730">
    <property type="entry name" value="RNase_H-like_dom_plant"/>
</dbReference>
<sequence>MRLAKDFKGALSPYSNQQGSRAFHWSLPPPGFHKVNVDGATSLDGTSSRIGVIIRDSTGHVTAAMSKPLPAHYSPETVEVLALENGVILAFKMNISPVIFESDSLATVQSMIAMESGGPLGHIICEIRSSLLHFYSWILHQLESQQSSL</sequence>
<organism evidence="2 3">
    <name type="scientific">Lithocarpus litseifolius</name>
    <dbReference type="NCBI Taxonomy" id="425828"/>
    <lineage>
        <taxon>Eukaryota</taxon>
        <taxon>Viridiplantae</taxon>
        <taxon>Streptophyta</taxon>
        <taxon>Embryophyta</taxon>
        <taxon>Tracheophyta</taxon>
        <taxon>Spermatophyta</taxon>
        <taxon>Magnoliopsida</taxon>
        <taxon>eudicotyledons</taxon>
        <taxon>Gunneridae</taxon>
        <taxon>Pentapetalae</taxon>
        <taxon>rosids</taxon>
        <taxon>fabids</taxon>
        <taxon>Fagales</taxon>
        <taxon>Fagaceae</taxon>
        <taxon>Lithocarpus</taxon>
    </lineage>
</organism>
<reference evidence="2 3" key="1">
    <citation type="submission" date="2024-01" db="EMBL/GenBank/DDBJ databases">
        <title>A telomere-to-telomere, gap-free genome of sweet tea (Lithocarpus litseifolius).</title>
        <authorList>
            <person name="Zhou J."/>
        </authorList>
    </citation>
    <scope>NUCLEOTIDE SEQUENCE [LARGE SCALE GENOMIC DNA]</scope>
    <source>
        <strain evidence="2">Zhou-2022a</strain>
        <tissue evidence="2">Leaf</tissue>
    </source>
</reference>
<proteinExistence type="predicted"/>
<dbReference type="InterPro" id="IPR012337">
    <property type="entry name" value="RNaseH-like_sf"/>
</dbReference>
<accession>A0AAW2C0T0</accession>
<gene>
    <name evidence="2" type="ORF">SO802_026538</name>
</gene>
<evidence type="ECO:0000313" key="2">
    <source>
        <dbReference type="EMBL" id="KAK9991553.1"/>
    </source>
</evidence>
<dbReference type="Gene3D" id="3.30.420.10">
    <property type="entry name" value="Ribonuclease H-like superfamily/Ribonuclease H"/>
    <property type="match status" value="1"/>
</dbReference>
<dbReference type="InterPro" id="IPR002156">
    <property type="entry name" value="RNaseH_domain"/>
</dbReference>
<dbReference type="PANTHER" id="PTHR47723">
    <property type="entry name" value="OS05G0353850 PROTEIN"/>
    <property type="match status" value="1"/>
</dbReference>
<dbReference type="Pfam" id="PF13456">
    <property type="entry name" value="RVT_3"/>
    <property type="match status" value="1"/>
</dbReference>
<protein>
    <recommendedName>
        <fullName evidence="1">RNase H type-1 domain-containing protein</fullName>
    </recommendedName>
</protein>
<dbReference type="Proteomes" id="UP001459277">
    <property type="component" value="Unassembled WGS sequence"/>
</dbReference>
<comment type="caution">
    <text evidence="2">The sequence shown here is derived from an EMBL/GenBank/DDBJ whole genome shotgun (WGS) entry which is preliminary data.</text>
</comment>
<keyword evidence="3" id="KW-1185">Reference proteome</keyword>
<dbReference type="InterPro" id="IPR036397">
    <property type="entry name" value="RNaseH_sf"/>
</dbReference>
<dbReference type="PANTHER" id="PTHR47723:SF24">
    <property type="entry name" value="RNASE H TYPE-1 DOMAIN-CONTAINING PROTEIN"/>
    <property type="match status" value="1"/>
</dbReference>
<dbReference type="AlphaFoldDB" id="A0AAW2C0T0"/>
<dbReference type="InterPro" id="IPR053151">
    <property type="entry name" value="RNase_H-like"/>
</dbReference>
<dbReference type="GO" id="GO:0003676">
    <property type="term" value="F:nucleic acid binding"/>
    <property type="evidence" value="ECO:0007669"/>
    <property type="project" value="InterPro"/>
</dbReference>
<name>A0AAW2C0T0_9ROSI</name>
<dbReference type="SUPFAM" id="SSF53098">
    <property type="entry name" value="Ribonuclease H-like"/>
    <property type="match status" value="1"/>
</dbReference>
<evidence type="ECO:0000259" key="1">
    <source>
        <dbReference type="Pfam" id="PF13456"/>
    </source>
</evidence>
<dbReference type="CDD" id="cd06222">
    <property type="entry name" value="RNase_H_like"/>
    <property type="match status" value="1"/>
</dbReference>
<evidence type="ECO:0000313" key="3">
    <source>
        <dbReference type="Proteomes" id="UP001459277"/>
    </source>
</evidence>